<dbReference type="AlphaFoldDB" id="A0A9N7VU73"/>
<proteinExistence type="predicted"/>
<comment type="caution">
    <text evidence="3">The sequence shown here is derived from an EMBL/GenBank/DDBJ whole genome shotgun (WGS) entry which is preliminary data.</text>
</comment>
<dbReference type="EMBL" id="CADEAL010004251">
    <property type="protein sequence ID" value="CAB1455352.1"/>
    <property type="molecule type" value="Genomic_DNA"/>
</dbReference>
<feature type="region of interest" description="Disordered" evidence="1">
    <location>
        <begin position="24"/>
        <end position="52"/>
    </location>
</feature>
<protein>
    <submittedName>
        <fullName evidence="3">Uncharacterized protein</fullName>
    </submittedName>
</protein>
<keyword evidence="2" id="KW-1133">Transmembrane helix</keyword>
<keyword evidence="2" id="KW-0472">Membrane</keyword>
<feature type="compositionally biased region" description="Basic and acidic residues" evidence="1">
    <location>
        <begin position="24"/>
        <end position="50"/>
    </location>
</feature>
<feature type="transmembrane region" description="Helical" evidence="2">
    <location>
        <begin position="125"/>
        <end position="141"/>
    </location>
</feature>
<gene>
    <name evidence="3" type="ORF">PLEPLA_LOCUS43127</name>
</gene>
<name>A0A9N7VU73_PLEPL</name>
<evidence type="ECO:0000313" key="4">
    <source>
        <dbReference type="Proteomes" id="UP001153269"/>
    </source>
</evidence>
<reference evidence="3" key="1">
    <citation type="submission" date="2020-03" db="EMBL/GenBank/DDBJ databases">
        <authorList>
            <person name="Weist P."/>
        </authorList>
    </citation>
    <scope>NUCLEOTIDE SEQUENCE</scope>
</reference>
<evidence type="ECO:0000256" key="2">
    <source>
        <dbReference type="SAM" id="Phobius"/>
    </source>
</evidence>
<keyword evidence="2" id="KW-0812">Transmembrane</keyword>
<keyword evidence="4" id="KW-1185">Reference proteome</keyword>
<evidence type="ECO:0000313" key="3">
    <source>
        <dbReference type="EMBL" id="CAB1455352.1"/>
    </source>
</evidence>
<accession>A0A9N7VU73</accession>
<organism evidence="3 4">
    <name type="scientific">Pleuronectes platessa</name>
    <name type="common">European plaice</name>
    <dbReference type="NCBI Taxonomy" id="8262"/>
    <lineage>
        <taxon>Eukaryota</taxon>
        <taxon>Metazoa</taxon>
        <taxon>Chordata</taxon>
        <taxon>Craniata</taxon>
        <taxon>Vertebrata</taxon>
        <taxon>Euteleostomi</taxon>
        <taxon>Actinopterygii</taxon>
        <taxon>Neopterygii</taxon>
        <taxon>Teleostei</taxon>
        <taxon>Neoteleostei</taxon>
        <taxon>Acanthomorphata</taxon>
        <taxon>Carangaria</taxon>
        <taxon>Pleuronectiformes</taxon>
        <taxon>Pleuronectoidei</taxon>
        <taxon>Pleuronectidae</taxon>
        <taxon>Pleuronectes</taxon>
    </lineage>
</organism>
<dbReference type="Proteomes" id="UP001153269">
    <property type="component" value="Unassembled WGS sequence"/>
</dbReference>
<evidence type="ECO:0000256" key="1">
    <source>
        <dbReference type="SAM" id="MobiDB-lite"/>
    </source>
</evidence>
<sequence length="152" mass="16945">MANQQAIVVIVKEEGSGDKRRVLKQHQEEETGEARIVPKTERGAGEDGKTKYLPCTAVHDSRGHFVPLKTQRTVPGLSQADATKKLMERPHPSRSAMHVPLSAIVAVQRFMSGLSPQPAHRHSPLLLLLLLLLLFSFWIYVSQHCSTCTLQF</sequence>